<evidence type="ECO:0008006" key="3">
    <source>
        <dbReference type="Google" id="ProtNLM"/>
    </source>
</evidence>
<reference evidence="1 2" key="1">
    <citation type="submission" date="2023-03" db="EMBL/GenBank/DDBJ databases">
        <title>Draft genome sequence of type strain Streptomyces ferralitis JCM 14344.</title>
        <authorList>
            <person name="Klaysubun C."/>
            <person name="Duangmal K."/>
        </authorList>
    </citation>
    <scope>NUCLEOTIDE SEQUENCE [LARGE SCALE GENOMIC DNA]</scope>
    <source>
        <strain evidence="1 2">JCM 14344</strain>
    </source>
</reference>
<keyword evidence="2" id="KW-1185">Reference proteome</keyword>
<sequence length="383" mass="42969">MITQETVDRLIRFEGHGIPVVSVYARADVGPVGRRDFRTRVNELLDQIRPTADDTKLDHDARMSLRDDVARIAEVAEREPIKPGTAAFLSCSARGLFEEVSLPRPVHDRVHIDATPWIRPLAAVLDEYHRTCAVWIDKAWARVWELYMDEMHEIGSFRDRTIRKTAYASPFEEWHVRNKSDELSKKHFRRAAGHLADLFRGRGFDLLVIGGHPHEVAVFTEFLPRELRERIAGTFTIDPESATPADLRKSVDAIVHNYEQEEQRRLVDEVVGAAAAGKPAVVGLRPCLWAGSVAAVQTLFVHDEEVTPGVVCDRDGWLALEGETCPLCGESTRHTPDVIDELVTTVIDESGTVKHVKTETPLQEHIAAASLRFPLPPAPESQR</sequence>
<proteinExistence type="predicted"/>
<accession>A0ABT5ZCH2</accession>
<protein>
    <recommendedName>
        <fullName evidence="3">Peptide chain release factor subunit 1</fullName>
    </recommendedName>
</protein>
<dbReference type="InterPro" id="IPR042226">
    <property type="entry name" value="eFR1_2_sf"/>
</dbReference>
<name>A0ABT5ZCH2_9ACTN</name>
<dbReference type="Gene3D" id="3.30.420.60">
    <property type="entry name" value="eRF1 domain 2"/>
    <property type="match status" value="1"/>
</dbReference>
<evidence type="ECO:0000313" key="1">
    <source>
        <dbReference type="EMBL" id="MDF2261530.1"/>
    </source>
</evidence>
<evidence type="ECO:0000313" key="2">
    <source>
        <dbReference type="Proteomes" id="UP001220022"/>
    </source>
</evidence>
<comment type="caution">
    <text evidence="1">The sequence shown here is derived from an EMBL/GenBank/DDBJ whole genome shotgun (WGS) entry which is preliminary data.</text>
</comment>
<dbReference type="EMBL" id="JARHTQ010000064">
    <property type="protein sequence ID" value="MDF2261530.1"/>
    <property type="molecule type" value="Genomic_DNA"/>
</dbReference>
<organism evidence="1 2">
    <name type="scientific">Streptantibioticus ferralitis</name>
    <dbReference type="NCBI Taxonomy" id="236510"/>
    <lineage>
        <taxon>Bacteria</taxon>
        <taxon>Bacillati</taxon>
        <taxon>Actinomycetota</taxon>
        <taxon>Actinomycetes</taxon>
        <taxon>Kitasatosporales</taxon>
        <taxon>Streptomycetaceae</taxon>
        <taxon>Streptantibioticus</taxon>
    </lineage>
</organism>
<dbReference type="InterPro" id="IPR041202">
    <property type="entry name" value="BaeRF_family10"/>
</dbReference>
<dbReference type="RefSeq" id="WP_275823258.1">
    <property type="nucleotide sequence ID" value="NZ_BAAANM010000059.1"/>
</dbReference>
<dbReference type="Proteomes" id="UP001220022">
    <property type="component" value="Unassembled WGS sequence"/>
</dbReference>
<dbReference type="Pfam" id="PF18854">
    <property type="entry name" value="baeRF_family10"/>
    <property type="match status" value="1"/>
</dbReference>
<gene>
    <name evidence="1" type="ORF">P2L57_39205</name>
</gene>